<dbReference type="VEuPathDB" id="FungiDB:QG37_06949"/>
<dbReference type="EMBL" id="PEKT02000003">
    <property type="protein sequence ID" value="PIS56728.1"/>
    <property type="molecule type" value="Genomic_DNA"/>
</dbReference>
<evidence type="ECO:0000313" key="2">
    <source>
        <dbReference type="EMBL" id="PIS56728.1"/>
    </source>
</evidence>
<proteinExistence type="predicted"/>
<comment type="caution">
    <text evidence="2">The sequence shown here is derived from an EMBL/GenBank/DDBJ whole genome shotgun (WGS) entry which is preliminary data.</text>
</comment>
<protein>
    <submittedName>
        <fullName evidence="2">Uncharacterized protein</fullName>
    </submittedName>
</protein>
<dbReference type="VEuPathDB" id="FungiDB:CJI96_0003111"/>
<reference evidence="2" key="2">
    <citation type="submission" date="2017-11" db="EMBL/GenBank/DDBJ databases">
        <title>Candida auris genome assembly and annotation.</title>
        <authorList>
            <person name="Munoz J.F."/>
            <person name="Gade L.G."/>
            <person name="Chow N.A."/>
            <person name="Litvintseva A.P."/>
            <person name="Loparev V.N."/>
            <person name="Cuomo C.A."/>
        </authorList>
    </citation>
    <scope>NUCLEOTIDE SEQUENCE</scope>
    <source>
        <strain evidence="2">B8441</strain>
    </source>
</reference>
<name>A0A2H1A1K0_CANAR</name>
<evidence type="ECO:0000313" key="3">
    <source>
        <dbReference type="Proteomes" id="UP000230249"/>
    </source>
</evidence>
<dbReference type="VEuPathDB" id="FungiDB:CJJ09_003523"/>
<reference evidence="1" key="4">
    <citation type="submission" date="2024-03" db="EMBL/GenBank/DDBJ databases">
        <title>Improved genome assembly of Candida auris strain B8441 and annotation of B11205.</title>
        <authorList>
            <person name="Cauldron N.C."/>
            <person name="Shea T."/>
            <person name="Cuomo C.A."/>
        </authorList>
    </citation>
    <scope>NUCLEOTIDE SEQUENCE</scope>
    <source>
        <strain evidence="1">B8441</strain>
    </source>
</reference>
<gene>
    <name evidence="2" type="ORF">B9J08_001268</name>
    <name evidence="1" type="ORF">B9J08_03518</name>
</gene>
<organism evidence="2">
    <name type="scientific">Candidozyma auris</name>
    <name type="common">Yeast</name>
    <name type="synonym">Candida auris</name>
    <dbReference type="NCBI Taxonomy" id="498019"/>
    <lineage>
        <taxon>Eukaryota</taxon>
        <taxon>Fungi</taxon>
        <taxon>Dikarya</taxon>
        <taxon>Ascomycota</taxon>
        <taxon>Saccharomycotina</taxon>
        <taxon>Pichiomycetes</taxon>
        <taxon>Metschnikowiaceae</taxon>
        <taxon>Candidozyma</taxon>
    </lineage>
</organism>
<dbReference type="Proteomes" id="UP000230249">
    <property type="component" value="Unassembled WGS sequence"/>
</dbReference>
<keyword evidence="3" id="KW-1185">Reference proteome</keyword>
<dbReference type="VEuPathDB" id="FungiDB:CJI97_001338"/>
<sequence>MNTKDLSLAIYVARFKYYNGCLSIDDSVSTIGKSLLPEKPTGRCRETKTAVKFGFKYSKDVMKINKKKRDISCEKANGSDIRNIICILKSQCKHEATNISVDIATECREIIDRVKMKLNFQTLSRWVTDLVECLVLAYGFEFEPSEATEELIQIVLDSIHLLIGKNKTTRFTDQLLAIFIELASEAHPKEKAKVARSLIESTSPFELSRPFFKSQVLANCFCVCQGKILQQLLTLVHVYVTTYDSERIKCARSTILASILYFDHHEVLEIFNSLSW</sequence>
<dbReference type="AlphaFoldDB" id="A0A2H1A1K0"/>
<reference evidence="2 3" key="1">
    <citation type="journal article" date="2017" name="Clin. Infect. Dis.">
        <title>Simultaneous emergence of multidrug-resistant Candida auris on 3 continents confirmed by whole-genome sequencing and epidemiological analyses.</title>
        <authorList>
            <person name="Lockhart S.R."/>
            <person name="Etienne K.A."/>
            <person name="Vallabhaneni S."/>
            <person name="Farooqi J."/>
            <person name="Chowdhary A."/>
            <person name="Govender N.P."/>
            <person name="Colombo A.L."/>
            <person name="Calvo B."/>
            <person name="Cuomo C.A."/>
            <person name="Desjardins C.A."/>
            <person name="Berkow E.L."/>
            <person name="Castanheira M."/>
            <person name="Magobo R.E."/>
            <person name="Jabeen K."/>
            <person name="Asghar R.J."/>
            <person name="Meis J.F."/>
            <person name="Jackson B."/>
            <person name="Chiller T."/>
            <person name="Litvintseva A.P."/>
        </authorList>
    </citation>
    <scope>NUCLEOTIDE SEQUENCE [LARGE SCALE GENOMIC DNA]</scope>
    <source>
        <strain evidence="2 3">B8441</strain>
    </source>
</reference>
<reference evidence="1 3" key="3">
    <citation type="journal article" date="2018" name="Nat. Commun.">
        <title>Genomic insights into multidrug-resistance, mating and virulence in Candida auris and related emerging species.</title>
        <authorList>
            <person name="Munoz J.F."/>
            <person name="Gade L."/>
            <person name="Chow N.A."/>
            <person name="Loparev V.N."/>
            <person name="Juieng P."/>
            <person name="Berkow E.L."/>
            <person name="Farrer R.A."/>
            <person name="Litvintseva A.P."/>
            <person name="Cuomo C.A."/>
        </authorList>
    </citation>
    <scope>GENOME REANNOTATION</scope>
    <source>
        <strain evidence="1 3">B8441</strain>
    </source>
</reference>
<evidence type="ECO:0000313" key="1">
    <source>
        <dbReference type="EMBL" id="KAK8440416.1"/>
    </source>
</evidence>
<dbReference type="VEuPathDB" id="FungiDB:B9J08_001268"/>
<accession>A0A2H1A1K0</accession>
<dbReference type="EMBL" id="PEKT03000003">
    <property type="protein sequence ID" value="KAK8440416.1"/>
    <property type="molecule type" value="Genomic_DNA"/>
</dbReference>
<dbReference type="VEuPathDB" id="FungiDB:CJJ07_005400"/>